<dbReference type="PANTHER" id="PTHR42783:SF3">
    <property type="entry name" value="GLUTAMATE SYNTHASE [NADPH] SMALL CHAIN-RELATED"/>
    <property type="match status" value="1"/>
</dbReference>
<dbReference type="InterPro" id="IPR023753">
    <property type="entry name" value="FAD/NAD-binding_dom"/>
</dbReference>
<feature type="region of interest" description="Disordered" evidence="4">
    <location>
        <begin position="431"/>
        <end position="453"/>
    </location>
</feature>
<keyword evidence="7" id="KW-1185">Reference proteome</keyword>
<comment type="caution">
    <text evidence="6">The sequence shown here is derived from an EMBL/GenBank/DDBJ whole genome shotgun (WGS) entry which is preliminary data.</text>
</comment>
<dbReference type="PANTHER" id="PTHR42783">
    <property type="entry name" value="GLUTAMATE SYNTHASE [NADPH] SMALL CHAIN"/>
    <property type="match status" value="1"/>
</dbReference>
<dbReference type="AlphaFoldDB" id="A0A1V6LZ46"/>
<keyword evidence="1" id="KW-0479">Metal-binding</keyword>
<dbReference type="PRINTS" id="PR00368">
    <property type="entry name" value="FADPNR"/>
</dbReference>
<name>A0A1V6LZ46_9BACT</name>
<feature type="domain" description="4Fe-4S ferredoxin-type" evidence="5">
    <location>
        <begin position="534"/>
        <end position="563"/>
    </location>
</feature>
<evidence type="ECO:0000259" key="5">
    <source>
        <dbReference type="PROSITE" id="PS51379"/>
    </source>
</evidence>
<proteinExistence type="predicted"/>
<organism evidence="6 7">
    <name type="scientific">Candidatus Brocadia sapporoensis</name>
    <dbReference type="NCBI Taxonomy" id="392547"/>
    <lineage>
        <taxon>Bacteria</taxon>
        <taxon>Pseudomonadati</taxon>
        <taxon>Planctomycetota</taxon>
        <taxon>Candidatus Brocadiia</taxon>
        <taxon>Candidatus Brocadiales</taxon>
        <taxon>Candidatus Brocadiaceae</taxon>
        <taxon>Candidatus Brocadia</taxon>
    </lineage>
</organism>
<dbReference type="Pfam" id="PF12838">
    <property type="entry name" value="Fer4_7"/>
    <property type="match status" value="1"/>
</dbReference>
<dbReference type="InterPro" id="IPR009051">
    <property type="entry name" value="Helical_ferredxn"/>
</dbReference>
<evidence type="ECO:0000313" key="7">
    <source>
        <dbReference type="Proteomes" id="UP000242219"/>
    </source>
</evidence>
<evidence type="ECO:0000313" key="6">
    <source>
        <dbReference type="EMBL" id="OQD45413.1"/>
    </source>
</evidence>
<keyword evidence="2" id="KW-0408">Iron</keyword>
<dbReference type="Gene3D" id="3.50.50.60">
    <property type="entry name" value="FAD/NAD(P)-binding domain"/>
    <property type="match status" value="2"/>
</dbReference>
<dbReference type="Pfam" id="PF07992">
    <property type="entry name" value="Pyr_redox_2"/>
    <property type="match status" value="1"/>
</dbReference>
<dbReference type="GO" id="GO:0016491">
    <property type="term" value="F:oxidoreductase activity"/>
    <property type="evidence" value="ECO:0007669"/>
    <property type="project" value="InterPro"/>
</dbReference>
<dbReference type="Proteomes" id="UP000242219">
    <property type="component" value="Unassembled WGS sequence"/>
</dbReference>
<dbReference type="PRINTS" id="PR00469">
    <property type="entry name" value="PNDRDTASEII"/>
</dbReference>
<dbReference type="Gene3D" id="1.10.1060.10">
    <property type="entry name" value="Alpha-helical ferredoxin"/>
    <property type="match status" value="1"/>
</dbReference>
<reference evidence="6 7" key="1">
    <citation type="journal article" date="2016" name="Genome Announc.">
        <title>Draft Genome Sequence of the Anaerobic Ammonium-Oxidizing Bacterium 'Candidatus Brocadia sp. 40'.</title>
        <authorList>
            <person name="Ali M."/>
            <person name="Haroon M.F."/>
            <person name="Narita Y."/>
            <person name="Zhang L."/>
            <person name="Rangel Shaw D."/>
            <person name="Okabe S."/>
            <person name="Saikaly P.E."/>
        </authorList>
    </citation>
    <scope>NUCLEOTIDE SEQUENCE [LARGE SCALE GENOMIC DNA]</scope>
    <source>
        <strain evidence="6 7">40</strain>
    </source>
</reference>
<dbReference type="RefSeq" id="WP_070067418.1">
    <property type="nucleotide sequence ID" value="NZ_MJUW02000092.1"/>
</dbReference>
<dbReference type="InterPro" id="IPR017900">
    <property type="entry name" value="4Fe4S_Fe_S_CS"/>
</dbReference>
<protein>
    <recommendedName>
        <fullName evidence="5">4Fe-4S ferredoxin-type domain-containing protein</fullName>
    </recommendedName>
</protein>
<dbReference type="SUPFAM" id="SSF54862">
    <property type="entry name" value="4Fe-4S ferredoxins"/>
    <property type="match status" value="1"/>
</dbReference>
<accession>A0A1V6LZ46</accession>
<dbReference type="EMBL" id="MJUW02000092">
    <property type="protein sequence ID" value="OQD45413.1"/>
    <property type="molecule type" value="Genomic_DNA"/>
</dbReference>
<dbReference type="InterPro" id="IPR028261">
    <property type="entry name" value="DPD_II"/>
</dbReference>
<dbReference type="InterPro" id="IPR036188">
    <property type="entry name" value="FAD/NAD-bd_sf"/>
</dbReference>
<keyword evidence="3" id="KW-0411">Iron-sulfur</keyword>
<dbReference type="GO" id="GO:0046872">
    <property type="term" value="F:metal ion binding"/>
    <property type="evidence" value="ECO:0007669"/>
    <property type="project" value="UniProtKB-KW"/>
</dbReference>
<dbReference type="Gene3D" id="3.30.70.20">
    <property type="match status" value="1"/>
</dbReference>
<sequence length="568" mass="63005">MNYTIVKADDHWFRENVNCQYACPVNTPAMNYIERIVYGDFDASLRLNFMANLFPHILGRTCTHPCETACRRGAIDKPVSICALKRSAADFSAKKFPPKSMHIEKTGKRIAIIGSGPSGLAAAHDLAIKGHDVVIYESLPVAGGMLTVGIPPYRLPRDKIEDAVNWIKELGVDIRLNSPIDTHDKFDILLKEYNAVYIATGAHKSQMLEIPGEDLEGVMHGVTFMKDTNLGIRKAVPERVAVIGGGFTAIDCARSSLRLGAKDISIIYRRTLQEMPAGELEVHMAREEGVKMHYLTSPVKIIGGHDRKMTHIECIKNELGEPDDKGRRRPVPVTGSNFTIPVDMVIAAIGQSPEVGFLTERFGIEINRWGMPVIDSENFMTARKGVFAGGDCITGPRNIIEVVADGRKAARSIHAFLTGAERKGYKFYYRDQSPSDRMPNYESAPRQSQDSLPMKERCDLTAEAEQGLSQENTFKEAGRCLLCHYNIFIDETCILCGGCIDVCPYDCISMVSRENVAATEALQDERVVPGDWSAAMVIDEEKCIRCGLCVKRCPVNAITMKRFAYSEE</sequence>
<evidence type="ECO:0000256" key="2">
    <source>
        <dbReference type="ARBA" id="ARBA00023004"/>
    </source>
</evidence>
<gene>
    <name evidence="6" type="ORF">BIY37_08635</name>
</gene>
<dbReference type="Pfam" id="PF14691">
    <property type="entry name" value="Fer4_20"/>
    <property type="match status" value="1"/>
</dbReference>
<evidence type="ECO:0000256" key="3">
    <source>
        <dbReference type="ARBA" id="ARBA00023014"/>
    </source>
</evidence>
<feature type="domain" description="4Fe-4S ferredoxin-type" evidence="5">
    <location>
        <begin position="485"/>
        <end position="513"/>
    </location>
</feature>
<dbReference type="InterPro" id="IPR017896">
    <property type="entry name" value="4Fe4S_Fe-S-bd"/>
</dbReference>
<evidence type="ECO:0000256" key="1">
    <source>
        <dbReference type="ARBA" id="ARBA00022723"/>
    </source>
</evidence>
<dbReference type="PROSITE" id="PS00198">
    <property type="entry name" value="4FE4S_FER_1"/>
    <property type="match status" value="1"/>
</dbReference>
<dbReference type="GO" id="GO:0051536">
    <property type="term" value="F:iron-sulfur cluster binding"/>
    <property type="evidence" value="ECO:0007669"/>
    <property type="project" value="UniProtKB-KW"/>
</dbReference>
<dbReference type="PROSITE" id="PS51379">
    <property type="entry name" value="4FE4S_FER_2"/>
    <property type="match status" value="2"/>
</dbReference>
<evidence type="ECO:0000256" key="4">
    <source>
        <dbReference type="SAM" id="MobiDB-lite"/>
    </source>
</evidence>
<dbReference type="SUPFAM" id="SSF51971">
    <property type="entry name" value="Nucleotide-binding domain"/>
    <property type="match status" value="1"/>
</dbReference>